<dbReference type="Proteomes" id="UP001148662">
    <property type="component" value="Unassembled WGS sequence"/>
</dbReference>
<reference evidence="1" key="1">
    <citation type="submission" date="2022-07" db="EMBL/GenBank/DDBJ databases">
        <title>Genome Sequence of Phlebia brevispora.</title>
        <authorList>
            <person name="Buettner E."/>
        </authorList>
    </citation>
    <scope>NUCLEOTIDE SEQUENCE</scope>
    <source>
        <strain evidence="1">MPL23</strain>
    </source>
</reference>
<keyword evidence="2" id="KW-1185">Reference proteome</keyword>
<evidence type="ECO:0000313" key="1">
    <source>
        <dbReference type="EMBL" id="KAJ3552786.1"/>
    </source>
</evidence>
<evidence type="ECO:0000313" key="2">
    <source>
        <dbReference type="Proteomes" id="UP001148662"/>
    </source>
</evidence>
<gene>
    <name evidence="1" type="ORF">NM688_g3970</name>
</gene>
<sequence>MPRHGEHSHLAAVRKRAYTKDIMPGNSQVPTADDVHAHAPIRLLDRTLGTVVFYIQQLMEQDAQYESGAVEDSRQVPSVVRGKSVQRYWLCRVSRTIEDKLRLRVSIQTVKRDLYADLRGDVGGVVVVKYVRASYARSLMPPGPPGIPILGNALQMPKDQAFRPFAEWGKEYGPVYSLNVAGKPILVVNSLKVARELFEGRSGIYADRPRMILASDVLCGGLSIAFMPYGSTWRKHRRAIHEAMNIRDVAAYGALQEREALNLVAHLLEAPDEWRRYCSRTTAAGVISIIYGSALTRRNLDHIIENIWELVESSSRLAGKEMHLVEFFPALMRVPNWLARWKRDTQVLFAGFSKMFVGFMQDTAAQVQMDKDDETSFAEHLIKAGDKFGLSPLESAWLPGVMITAGTDTTSGMLSVFVLMMVLYPDVMRRAQAELDAVVGRERLPTLADEDSLPYVAAIVRELLRMWPVAPLGLPKATSEDDWYNGYFIPKKLVRIQARLSLQTYGKYTSSISRLEHLQTRYSRAMGRNPEDFPDPNTFRPERYLDDENGTNISRRTKLQRPFAFGFGRRLCPGRNVAMRTLFIDIACMLWALEFHPIKDEHGKPVLPSQTECVDDGLTTTPAPFRCSIQPRSRDVKEVLESARRGMKMQ</sequence>
<accession>A0ACC1T486</accession>
<dbReference type="EMBL" id="JANHOG010000617">
    <property type="protein sequence ID" value="KAJ3552786.1"/>
    <property type="molecule type" value="Genomic_DNA"/>
</dbReference>
<comment type="caution">
    <text evidence="1">The sequence shown here is derived from an EMBL/GenBank/DDBJ whole genome shotgun (WGS) entry which is preliminary data.</text>
</comment>
<protein>
    <submittedName>
        <fullName evidence="1">Uncharacterized protein</fullName>
    </submittedName>
</protein>
<organism evidence="1 2">
    <name type="scientific">Phlebia brevispora</name>
    <dbReference type="NCBI Taxonomy" id="194682"/>
    <lineage>
        <taxon>Eukaryota</taxon>
        <taxon>Fungi</taxon>
        <taxon>Dikarya</taxon>
        <taxon>Basidiomycota</taxon>
        <taxon>Agaricomycotina</taxon>
        <taxon>Agaricomycetes</taxon>
        <taxon>Polyporales</taxon>
        <taxon>Meruliaceae</taxon>
        <taxon>Phlebia</taxon>
    </lineage>
</organism>
<proteinExistence type="predicted"/>
<name>A0ACC1T486_9APHY</name>